<dbReference type="EMBL" id="UINC01079134">
    <property type="protein sequence ID" value="SVC20851.1"/>
    <property type="molecule type" value="Genomic_DNA"/>
</dbReference>
<dbReference type="PROSITE" id="PS51257">
    <property type="entry name" value="PROKAR_LIPOPROTEIN"/>
    <property type="match status" value="1"/>
</dbReference>
<sequence>MIVVNKIVTTGFISLIIISGCSTTRIDEEVSAAYSIKDGESIVLLSDSYHTGNKTENDFMDCLNKSLLKKQNQFNIISTNDFQNMFYPWFEPSTAPQKIDDLSKLLNKKVIKNKLDQLQIKYLIKITGETKTNSSSGALSCAAGPGGGGCFGFAWWDDTSSYEGSIWDLSQETSVGNVSASVSGTSVIPAIIIPIPILARTQSNACVSLSDQIAGFFSK</sequence>
<dbReference type="AlphaFoldDB" id="A0A382KDM5"/>
<gene>
    <name evidence="1" type="ORF">METZ01_LOCUS273705</name>
</gene>
<accession>A0A382KDM5</accession>
<evidence type="ECO:0008006" key="2">
    <source>
        <dbReference type="Google" id="ProtNLM"/>
    </source>
</evidence>
<reference evidence="1" key="1">
    <citation type="submission" date="2018-05" db="EMBL/GenBank/DDBJ databases">
        <authorList>
            <person name="Lanie J.A."/>
            <person name="Ng W.-L."/>
            <person name="Kazmierczak K.M."/>
            <person name="Andrzejewski T.M."/>
            <person name="Davidsen T.M."/>
            <person name="Wayne K.J."/>
            <person name="Tettelin H."/>
            <person name="Glass J.I."/>
            <person name="Rusch D."/>
            <person name="Podicherti R."/>
            <person name="Tsui H.-C.T."/>
            <person name="Winkler M.E."/>
        </authorList>
    </citation>
    <scope>NUCLEOTIDE SEQUENCE</scope>
</reference>
<protein>
    <recommendedName>
        <fullName evidence="2">DUF4136 domain-containing protein</fullName>
    </recommendedName>
</protein>
<evidence type="ECO:0000313" key="1">
    <source>
        <dbReference type="EMBL" id="SVC20851.1"/>
    </source>
</evidence>
<name>A0A382KDM5_9ZZZZ</name>
<organism evidence="1">
    <name type="scientific">marine metagenome</name>
    <dbReference type="NCBI Taxonomy" id="408172"/>
    <lineage>
        <taxon>unclassified sequences</taxon>
        <taxon>metagenomes</taxon>
        <taxon>ecological metagenomes</taxon>
    </lineage>
</organism>
<proteinExistence type="predicted"/>